<dbReference type="InterPro" id="IPR014651">
    <property type="entry name" value="UCP036983_2CBS_MJ1404"/>
</dbReference>
<evidence type="ECO:0000256" key="1">
    <source>
        <dbReference type="ARBA" id="ARBA00023122"/>
    </source>
</evidence>
<dbReference type="SUPFAM" id="SSF69754">
    <property type="entry name" value="Ribosome binding protein Y (YfiA homologue)"/>
    <property type="match status" value="1"/>
</dbReference>
<name>A0A7J2TJN3_ARCFL</name>
<dbReference type="PANTHER" id="PTHR43080">
    <property type="entry name" value="CBS DOMAIN-CONTAINING PROTEIN CBSX3, MITOCHONDRIAL"/>
    <property type="match status" value="1"/>
</dbReference>
<evidence type="ECO:0000259" key="3">
    <source>
        <dbReference type="PROSITE" id="PS51371"/>
    </source>
</evidence>
<dbReference type="PROSITE" id="PS51371">
    <property type="entry name" value="CBS"/>
    <property type="match status" value="3"/>
</dbReference>
<dbReference type="InterPro" id="IPR000644">
    <property type="entry name" value="CBS_dom"/>
</dbReference>
<organism evidence="4">
    <name type="scientific">Archaeoglobus fulgidus</name>
    <dbReference type="NCBI Taxonomy" id="2234"/>
    <lineage>
        <taxon>Archaea</taxon>
        <taxon>Methanobacteriati</taxon>
        <taxon>Methanobacteriota</taxon>
        <taxon>Archaeoglobi</taxon>
        <taxon>Archaeoglobales</taxon>
        <taxon>Archaeoglobaceae</taxon>
        <taxon>Archaeoglobus</taxon>
    </lineage>
</organism>
<feature type="domain" description="CBS" evidence="3">
    <location>
        <begin position="134"/>
        <end position="190"/>
    </location>
</feature>
<dbReference type="AlphaFoldDB" id="A0A7J2TJN3"/>
<accession>A0A7J2TJN3</accession>
<protein>
    <submittedName>
        <fullName evidence="4">CBS domain-containing protein</fullName>
    </submittedName>
</protein>
<dbReference type="Gene3D" id="3.10.580.10">
    <property type="entry name" value="CBS-domain"/>
    <property type="match status" value="2"/>
</dbReference>
<dbReference type="EMBL" id="DSLA01000059">
    <property type="protein sequence ID" value="HEH35271.1"/>
    <property type="molecule type" value="Genomic_DNA"/>
</dbReference>
<dbReference type="InterPro" id="IPR046342">
    <property type="entry name" value="CBS_dom_sf"/>
</dbReference>
<proteinExistence type="predicted"/>
<reference evidence="4" key="1">
    <citation type="journal article" date="2020" name="mSystems">
        <title>Genome- and Community-Level Interaction Insights into Carbon Utilization and Element Cycling Functions of Hydrothermarchaeota in Hydrothermal Sediment.</title>
        <authorList>
            <person name="Zhou Z."/>
            <person name="Liu Y."/>
            <person name="Xu W."/>
            <person name="Pan J."/>
            <person name="Luo Z.H."/>
            <person name="Li M."/>
        </authorList>
    </citation>
    <scope>NUCLEOTIDE SEQUENCE [LARGE SCALE GENOMIC DNA]</scope>
    <source>
        <strain evidence="4">SpSt-26</strain>
    </source>
</reference>
<comment type="caution">
    <text evidence="4">The sequence shown here is derived from an EMBL/GenBank/DDBJ whole genome shotgun (WGS) entry which is preliminary data.</text>
</comment>
<dbReference type="Gene3D" id="3.30.160.100">
    <property type="entry name" value="Ribosome hibernation promotion factor-like"/>
    <property type="match status" value="1"/>
</dbReference>
<feature type="domain" description="CBS" evidence="3">
    <location>
        <begin position="6"/>
        <end position="67"/>
    </location>
</feature>
<evidence type="ECO:0000313" key="4">
    <source>
        <dbReference type="EMBL" id="HEH35271.1"/>
    </source>
</evidence>
<dbReference type="CDD" id="cd02205">
    <property type="entry name" value="CBS_pair_SF"/>
    <property type="match status" value="1"/>
</dbReference>
<gene>
    <name evidence="4" type="ORF">ENP88_03790</name>
</gene>
<dbReference type="InterPro" id="IPR036567">
    <property type="entry name" value="RHF-like"/>
</dbReference>
<dbReference type="PANTHER" id="PTHR43080:SF2">
    <property type="entry name" value="CBS DOMAIN-CONTAINING PROTEIN"/>
    <property type="match status" value="1"/>
</dbReference>
<dbReference type="SMART" id="SM00116">
    <property type="entry name" value="CBS"/>
    <property type="match status" value="3"/>
</dbReference>
<keyword evidence="1 2" id="KW-0129">CBS domain</keyword>
<sequence>MELRDLIREEYFVINAEETISKLFPLIEKLGKDRAHAILVEEEGRILGVVREKDLIRGRALKNPHETKVKSLLVRTGAIRIEELSAEAVAKRFIEDATPFVLVKLNGKNGVIYINDFIKFIKPSFEKIKVREVMNEDFVTVRRFESVAKALSLMKKSETDRVIVVDDNGKVIGVLTGKDVIDRVISPRKRARMGDTSGEKEKTLSIMVESIMSSPPICVKAMDSVAEVIDLMAENRISSVVVERDGIPEGIVMKRDILEYYLKLQEKKELAVQFVLQNVELEDFDRENILRDIEKFLRKYSEFLGNTNVYVYLRRQRIHYRNLPLITAKVKVWSDRGLFIATGESWGTEFALHVALEKLEREVQKKKELEEDRKIEKIVQEFFE</sequence>
<evidence type="ECO:0000256" key="2">
    <source>
        <dbReference type="PROSITE-ProRule" id="PRU00703"/>
    </source>
</evidence>
<dbReference type="Pfam" id="PF00571">
    <property type="entry name" value="CBS"/>
    <property type="match status" value="3"/>
</dbReference>
<dbReference type="SUPFAM" id="SSF54631">
    <property type="entry name" value="CBS-domain pair"/>
    <property type="match status" value="2"/>
</dbReference>
<dbReference type="InterPro" id="IPR051257">
    <property type="entry name" value="Diverse_CBS-Domain"/>
</dbReference>
<dbReference type="PIRSF" id="PIRSF036983">
    <property type="entry name" value="UCP_2CBS_MJ1404"/>
    <property type="match status" value="1"/>
</dbReference>
<feature type="domain" description="CBS" evidence="3">
    <location>
        <begin position="212"/>
        <end position="269"/>
    </location>
</feature>